<evidence type="ECO:0000259" key="1">
    <source>
        <dbReference type="Pfam" id="PF06985"/>
    </source>
</evidence>
<organism evidence="2 3">
    <name type="scientific">Trematosphaeria pertusa</name>
    <dbReference type="NCBI Taxonomy" id="390896"/>
    <lineage>
        <taxon>Eukaryota</taxon>
        <taxon>Fungi</taxon>
        <taxon>Dikarya</taxon>
        <taxon>Ascomycota</taxon>
        <taxon>Pezizomycotina</taxon>
        <taxon>Dothideomycetes</taxon>
        <taxon>Pleosporomycetidae</taxon>
        <taxon>Pleosporales</taxon>
        <taxon>Massarineae</taxon>
        <taxon>Trematosphaeriaceae</taxon>
        <taxon>Trematosphaeria</taxon>
    </lineage>
</organism>
<dbReference type="RefSeq" id="XP_033689649.1">
    <property type="nucleotide sequence ID" value="XM_033823195.1"/>
</dbReference>
<evidence type="ECO:0000313" key="2">
    <source>
        <dbReference type="EMBL" id="KAF2254645.1"/>
    </source>
</evidence>
<dbReference type="PANTHER" id="PTHR24148">
    <property type="entry name" value="ANKYRIN REPEAT DOMAIN-CONTAINING PROTEIN 39 HOMOLOG-RELATED"/>
    <property type="match status" value="1"/>
</dbReference>
<dbReference type="PANTHER" id="PTHR24148:SF73">
    <property type="entry name" value="HET DOMAIN PROTEIN (AFU_ORTHOLOGUE AFUA_8G01020)"/>
    <property type="match status" value="1"/>
</dbReference>
<gene>
    <name evidence="2" type="ORF">BU26DRAFT_417383</name>
</gene>
<name>A0A6A6IVQ3_9PLEO</name>
<dbReference type="AlphaFoldDB" id="A0A6A6IVQ3"/>
<evidence type="ECO:0000313" key="3">
    <source>
        <dbReference type="Proteomes" id="UP000800094"/>
    </source>
</evidence>
<keyword evidence="3" id="KW-1185">Reference proteome</keyword>
<dbReference type="OrthoDB" id="5386682at2759"/>
<dbReference type="InterPro" id="IPR010730">
    <property type="entry name" value="HET"/>
</dbReference>
<proteinExistence type="predicted"/>
<dbReference type="GeneID" id="54576525"/>
<dbReference type="Proteomes" id="UP000800094">
    <property type="component" value="Unassembled WGS sequence"/>
</dbReference>
<dbReference type="Pfam" id="PF06985">
    <property type="entry name" value="HET"/>
    <property type="match status" value="1"/>
</dbReference>
<feature type="non-terminal residue" evidence="2">
    <location>
        <position position="132"/>
    </location>
</feature>
<accession>A0A6A6IVQ3</accession>
<protein>
    <submittedName>
        <fullName evidence="2">HET-domain-containing protein</fullName>
    </submittedName>
</protein>
<sequence length="132" mass="14935">MAEGPLSPAAYRYKALGERHIRLLKVPGSSKDAPAYDLIETSLDAAPPYETISYVWGKQNRSQILTFRTAETVRITPALQVTLSYLRFHCRTGYLWIDQICIDQSNTLECNQQVAIMGEIYGKAQRVLIWLG</sequence>
<dbReference type="EMBL" id="ML987190">
    <property type="protein sequence ID" value="KAF2254645.1"/>
    <property type="molecule type" value="Genomic_DNA"/>
</dbReference>
<dbReference type="InterPro" id="IPR052895">
    <property type="entry name" value="HetReg/Transcr_Mod"/>
</dbReference>
<reference evidence="2" key="1">
    <citation type="journal article" date="2020" name="Stud. Mycol.">
        <title>101 Dothideomycetes genomes: a test case for predicting lifestyles and emergence of pathogens.</title>
        <authorList>
            <person name="Haridas S."/>
            <person name="Albert R."/>
            <person name="Binder M."/>
            <person name="Bloem J."/>
            <person name="Labutti K."/>
            <person name="Salamov A."/>
            <person name="Andreopoulos B."/>
            <person name="Baker S."/>
            <person name="Barry K."/>
            <person name="Bills G."/>
            <person name="Bluhm B."/>
            <person name="Cannon C."/>
            <person name="Castanera R."/>
            <person name="Culley D."/>
            <person name="Daum C."/>
            <person name="Ezra D."/>
            <person name="Gonzalez J."/>
            <person name="Henrissat B."/>
            <person name="Kuo A."/>
            <person name="Liang C."/>
            <person name="Lipzen A."/>
            <person name="Lutzoni F."/>
            <person name="Magnuson J."/>
            <person name="Mondo S."/>
            <person name="Nolan M."/>
            <person name="Ohm R."/>
            <person name="Pangilinan J."/>
            <person name="Park H.-J."/>
            <person name="Ramirez L."/>
            <person name="Alfaro M."/>
            <person name="Sun H."/>
            <person name="Tritt A."/>
            <person name="Yoshinaga Y."/>
            <person name="Zwiers L.-H."/>
            <person name="Turgeon B."/>
            <person name="Goodwin S."/>
            <person name="Spatafora J."/>
            <person name="Crous P."/>
            <person name="Grigoriev I."/>
        </authorList>
    </citation>
    <scope>NUCLEOTIDE SEQUENCE</scope>
    <source>
        <strain evidence="2">CBS 122368</strain>
    </source>
</reference>
<feature type="domain" description="Heterokaryon incompatibility" evidence="1">
    <location>
        <begin position="49"/>
        <end position="132"/>
    </location>
</feature>